<name>A0ABQ3NXB2_STRVG</name>
<sequence>MEDVSGVWTSNRGGRIIFTNDGTVSFNNVTQDPYCVPEELRKSPPRKSGDGKWVFETIPDESPGVRIQFPTGEEQPKTCSLYAIWVGPRPYSRMYLRQDDGGDEHYDKTPEGAAAVNQ</sequence>
<organism evidence="2 3">
    <name type="scientific">Streptomyces virginiae</name>
    <name type="common">Streptomyces cinnamonensis</name>
    <dbReference type="NCBI Taxonomy" id="1961"/>
    <lineage>
        <taxon>Bacteria</taxon>
        <taxon>Bacillati</taxon>
        <taxon>Actinomycetota</taxon>
        <taxon>Actinomycetes</taxon>
        <taxon>Kitasatosporales</taxon>
        <taxon>Streptomycetaceae</taxon>
        <taxon>Streptomyces</taxon>
    </lineage>
</organism>
<proteinExistence type="predicted"/>
<evidence type="ECO:0000313" key="3">
    <source>
        <dbReference type="Proteomes" id="UP000660554"/>
    </source>
</evidence>
<evidence type="ECO:0000256" key="1">
    <source>
        <dbReference type="SAM" id="MobiDB-lite"/>
    </source>
</evidence>
<comment type="caution">
    <text evidence="2">The sequence shown here is derived from an EMBL/GenBank/DDBJ whole genome shotgun (WGS) entry which is preliminary data.</text>
</comment>
<protein>
    <submittedName>
        <fullName evidence="2">Uncharacterized protein</fullName>
    </submittedName>
</protein>
<gene>
    <name evidence="2" type="ORF">Scinn_68770</name>
</gene>
<feature type="region of interest" description="Disordered" evidence="1">
    <location>
        <begin position="96"/>
        <end position="118"/>
    </location>
</feature>
<accession>A0ABQ3NXB2</accession>
<keyword evidence="3" id="KW-1185">Reference proteome</keyword>
<feature type="compositionally biased region" description="Basic and acidic residues" evidence="1">
    <location>
        <begin position="96"/>
        <end position="110"/>
    </location>
</feature>
<reference evidence="3" key="1">
    <citation type="submission" date="2020-09" db="EMBL/GenBank/DDBJ databases">
        <title>Whole genome shotgun sequence of Streptomyces cinnamonensis NBRC 15873.</title>
        <authorList>
            <person name="Komaki H."/>
            <person name="Tamura T."/>
        </authorList>
    </citation>
    <scope>NUCLEOTIDE SEQUENCE [LARGE SCALE GENOMIC DNA]</scope>
    <source>
        <strain evidence="3">NBRC 15873</strain>
    </source>
</reference>
<evidence type="ECO:0000313" key="2">
    <source>
        <dbReference type="EMBL" id="GHI17414.1"/>
    </source>
</evidence>
<dbReference type="Proteomes" id="UP000660554">
    <property type="component" value="Unassembled WGS sequence"/>
</dbReference>
<dbReference type="EMBL" id="BNDV01000016">
    <property type="protein sequence ID" value="GHI17414.1"/>
    <property type="molecule type" value="Genomic_DNA"/>
</dbReference>